<evidence type="ECO:0000313" key="8">
    <source>
        <dbReference type="EMBL" id="MCJ2187007.1"/>
    </source>
</evidence>
<dbReference type="InterPro" id="IPR011006">
    <property type="entry name" value="CheY-like_superfamily"/>
</dbReference>
<dbReference type="SUPFAM" id="SSF52172">
    <property type="entry name" value="CheY-like"/>
    <property type="match status" value="1"/>
</dbReference>
<dbReference type="InterPro" id="IPR039420">
    <property type="entry name" value="WalR-like"/>
</dbReference>
<dbReference type="PANTHER" id="PTHR48111:SF1">
    <property type="entry name" value="TWO-COMPONENT RESPONSE REGULATOR ORR33"/>
    <property type="match status" value="1"/>
</dbReference>
<dbReference type="SMART" id="SM00448">
    <property type="entry name" value="REC"/>
    <property type="match status" value="1"/>
</dbReference>
<dbReference type="Proteomes" id="UP001202281">
    <property type="component" value="Unassembled WGS sequence"/>
</dbReference>
<proteinExistence type="predicted"/>
<comment type="caution">
    <text evidence="8">The sequence shown here is derived from an EMBL/GenBank/DDBJ whole genome shotgun (WGS) entry which is preliminary data.</text>
</comment>
<keyword evidence="4" id="KW-0238">DNA-binding</keyword>
<gene>
    <name evidence="8" type="ORF">MTR66_09295</name>
</gene>
<organism evidence="8 9">
    <name type="scientific">Novosphingobium beihaiensis</name>
    <dbReference type="NCBI Taxonomy" id="2930389"/>
    <lineage>
        <taxon>Bacteria</taxon>
        <taxon>Pseudomonadati</taxon>
        <taxon>Pseudomonadota</taxon>
        <taxon>Alphaproteobacteria</taxon>
        <taxon>Sphingomonadales</taxon>
        <taxon>Sphingomonadaceae</taxon>
        <taxon>Novosphingobium</taxon>
    </lineage>
</organism>
<evidence type="ECO:0000256" key="1">
    <source>
        <dbReference type="ARBA" id="ARBA00022553"/>
    </source>
</evidence>
<evidence type="ECO:0000256" key="6">
    <source>
        <dbReference type="PROSITE-ProRule" id="PRU00169"/>
    </source>
</evidence>
<name>A0ABT0BPM1_9SPHN</name>
<evidence type="ECO:0000256" key="5">
    <source>
        <dbReference type="ARBA" id="ARBA00023163"/>
    </source>
</evidence>
<evidence type="ECO:0000256" key="2">
    <source>
        <dbReference type="ARBA" id="ARBA00023012"/>
    </source>
</evidence>
<keyword evidence="1 6" id="KW-0597">Phosphoprotein</keyword>
<dbReference type="RefSeq" id="WP_243920057.1">
    <property type="nucleotide sequence ID" value="NZ_JALHLG010000009.1"/>
</dbReference>
<feature type="modified residue" description="4-aspartylphosphate" evidence="6">
    <location>
        <position position="61"/>
    </location>
</feature>
<sequence>MTAEHTAPCPPAILVVDDVEGNRAVVCRRLEQAGYTLFQAETGPQALQCLRSQKIDLVLLDYMMPNMSGIDVLKVLREDWKMDALPVIMLTARAEAQAQVEALEAGADDYVTKPIDFEVLRARIESHLVKHKTSDLLRQANAAADERAALRVLAIDQLRDELENEIALRRAAERAVAEMQNGPAHGTISALPEDLERALSIIDAMARQLDEGRPVNRALLRSLRTLVQSFAA</sequence>
<keyword evidence="3" id="KW-0805">Transcription regulation</keyword>
<evidence type="ECO:0000313" key="9">
    <source>
        <dbReference type="Proteomes" id="UP001202281"/>
    </source>
</evidence>
<dbReference type="CDD" id="cd17574">
    <property type="entry name" value="REC_OmpR"/>
    <property type="match status" value="1"/>
</dbReference>
<evidence type="ECO:0000256" key="4">
    <source>
        <dbReference type="ARBA" id="ARBA00023125"/>
    </source>
</evidence>
<reference evidence="8 9" key="1">
    <citation type="submission" date="2022-04" db="EMBL/GenBank/DDBJ databases">
        <title>Identification of a novel bacterium isolated from mangrove sediments.</title>
        <authorList>
            <person name="Pan X."/>
        </authorList>
    </citation>
    <scope>NUCLEOTIDE SEQUENCE [LARGE SCALE GENOMIC DNA]</scope>
    <source>
        <strain evidence="8 9">B2638</strain>
    </source>
</reference>
<keyword evidence="9" id="KW-1185">Reference proteome</keyword>
<evidence type="ECO:0000259" key="7">
    <source>
        <dbReference type="PROSITE" id="PS50110"/>
    </source>
</evidence>
<keyword evidence="2" id="KW-0902">Two-component regulatory system</keyword>
<accession>A0ABT0BPM1</accession>
<dbReference type="InterPro" id="IPR001789">
    <property type="entry name" value="Sig_transdc_resp-reg_receiver"/>
</dbReference>
<keyword evidence="5" id="KW-0804">Transcription</keyword>
<feature type="domain" description="Response regulatory" evidence="7">
    <location>
        <begin position="12"/>
        <end position="128"/>
    </location>
</feature>
<evidence type="ECO:0000256" key="3">
    <source>
        <dbReference type="ARBA" id="ARBA00023015"/>
    </source>
</evidence>
<dbReference type="EMBL" id="JALHLG010000009">
    <property type="protein sequence ID" value="MCJ2187007.1"/>
    <property type="molecule type" value="Genomic_DNA"/>
</dbReference>
<protein>
    <submittedName>
        <fullName evidence="8">Response regulator</fullName>
    </submittedName>
</protein>
<dbReference type="Gene3D" id="3.40.50.2300">
    <property type="match status" value="1"/>
</dbReference>
<dbReference type="PROSITE" id="PS50110">
    <property type="entry name" value="RESPONSE_REGULATORY"/>
    <property type="match status" value="1"/>
</dbReference>
<dbReference type="PANTHER" id="PTHR48111">
    <property type="entry name" value="REGULATOR OF RPOS"/>
    <property type="match status" value="1"/>
</dbReference>
<dbReference type="Pfam" id="PF00072">
    <property type="entry name" value="Response_reg"/>
    <property type="match status" value="1"/>
</dbReference>